<organism evidence="14 15">
    <name type="scientific">Mucor plumbeus</name>
    <dbReference type="NCBI Taxonomy" id="97098"/>
    <lineage>
        <taxon>Eukaryota</taxon>
        <taxon>Fungi</taxon>
        <taxon>Fungi incertae sedis</taxon>
        <taxon>Mucoromycota</taxon>
        <taxon>Mucoromycotina</taxon>
        <taxon>Mucoromycetes</taxon>
        <taxon>Mucorales</taxon>
        <taxon>Mucorineae</taxon>
        <taxon>Mucoraceae</taxon>
        <taxon>Mucor</taxon>
    </lineage>
</organism>
<feature type="region of interest" description="Disordered" evidence="12">
    <location>
        <begin position="1"/>
        <end position="143"/>
    </location>
</feature>
<protein>
    <recommendedName>
        <fullName evidence="3 11">Origin recognition complex subunit 1</fullName>
    </recommendedName>
</protein>
<keyword evidence="15" id="KW-1185">Reference proteome</keyword>
<dbReference type="Pfam" id="PF00004">
    <property type="entry name" value="AAA"/>
    <property type="match status" value="1"/>
</dbReference>
<evidence type="ECO:0000256" key="9">
    <source>
        <dbReference type="ARBA" id="ARBA00023125"/>
    </source>
</evidence>
<evidence type="ECO:0000313" key="14">
    <source>
        <dbReference type="EMBL" id="KAG2199022.1"/>
    </source>
</evidence>
<feature type="non-terminal residue" evidence="14">
    <location>
        <position position="1"/>
    </location>
</feature>
<keyword evidence="6 11" id="KW-0547">Nucleotide-binding</keyword>
<dbReference type="InterPro" id="IPR027417">
    <property type="entry name" value="P-loop_NTPase"/>
</dbReference>
<keyword evidence="9 11" id="KW-0238">DNA-binding</keyword>
<dbReference type="Proteomes" id="UP000650833">
    <property type="component" value="Unassembled WGS sequence"/>
</dbReference>
<dbReference type="PANTHER" id="PTHR10763:SF23">
    <property type="entry name" value="ORIGIN RECOGNITION COMPLEX SUBUNIT 1"/>
    <property type="match status" value="1"/>
</dbReference>
<sequence>IRKRTALNNNAENHVQRTRVNTFPLKERDETSKSQKRRASTQNVIEAASSESESESQVEFDVQVESEADIESESNDEDIEEDIEESADEESEVSEDEIYKSRKSTRKPRSGKTVTTTRGGRGSSKRTITTTPKRQKPSTSGNRSVYRVNQIMPVLPLRQVQKRDQSNLSPYALARERLHVSAVPDSLPCREDEFVNIMGYIESAIGEATGTCVYISGVPGTGKTATVLEVIRYLQHQSEEKLIPEFDFVEINGMKLTDPNQAYSILWECIERSSNKNYDGKRKRYTSAHALQMLEAKFSKQSDDQRTTVVLMDELDLLVTKKQTVMYNFFDWPSRPLSKLIVVAVANTMDLPERIMSNKIASRMGLTRINFQPYKYDQLFQIVQSRLEGIDAFAKEAVEFAARKVSAVSGDARRALDICRRAVEIVELRTSEGVANKHVTIAIVDEAVKEMFSSPSVAFIRSCSLHQKIFLVACMQRSRAIGLAEIEFGDVAHYHIQTCKWHNIEPPNTSDLMRVCESLGQTRALVMEGGRMDICMRLSLNLIEEDIVMACKADKLISRLLQNLPTTNA</sequence>
<dbReference type="Gene3D" id="3.40.50.300">
    <property type="entry name" value="P-loop containing nucleotide triphosphate hydrolases"/>
    <property type="match status" value="1"/>
</dbReference>
<evidence type="ECO:0000256" key="12">
    <source>
        <dbReference type="SAM" id="MobiDB-lite"/>
    </source>
</evidence>
<evidence type="ECO:0000256" key="10">
    <source>
        <dbReference type="ARBA" id="ARBA00023242"/>
    </source>
</evidence>
<comment type="caution">
    <text evidence="14">The sequence shown here is derived from an EMBL/GenBank/DDBJ whole genome shotgun (WGS) entry which is preliminary data.</text>
</comment>
<dbReference type="GO" id="GO:0003688">
    <property type="term" value="F:DNA replication origin binding"/>
    <property type="evidence" value="ECO:0007669"/>
    <property type="project" value="TreeGrafter"/>
</dbReference>
<evidence type="ECO:0000256" key="3">
    <source>
        <dbReference type="ARBA" id="ARBA00019081"/>
    </source>
</evidence>
<comment type="function">
    <text evidence="11">Component of the origin recognition complex (ORC) that binds origins of replication. DNA-binding is ATP-dependent, however specific DNA sequences that define origins of replication have not been identified so far. ORC is required to assemble the pre-replication complex necessary to initiate DNA replication.</text>
</comment>
<keyword evidence="4 11" id="KW-0235">DNA replication</keyword>
<dbReference type="InterPro" id="IPR003593">
    <property type="entry name" value="AAA+_ATPase"/>
</dbReference>
<dbReference type="FunFam" id="3.40.50.300:FF:000199">
    <property type="entry name" value="Origin recognition complex subunit 1"/>
    <property type="match status" value="1"/>
</dbReference>
<dbReference type="InterPro" id="IPR015163">
    <property type="entry name" value="Cdc6_C"/>
</dbReference>
<dbReference type="CDD" id="cd00009">
    <property type="entry name" value="AAA"/>
    <property type="match status" value="1"/>
</dbReference>
<feature type="compositionally biased region" description="Polar residues" evidence="12">
    <location>
        <begin position="1"/>
        <end position="21"/>
    </location>
</feature>
<evidence type="ECO:0000256" key="5">
    <source>
        <dbReference type="ARBA" id="ARBA00022723"/>
    </source>
</evidence>
<accession>A0A8H7QUL8</accession>
<dbReference type="GO" id="GO:0033314">
    <property type="term" value="P:mitotic DNA replication checkpoint signaling"/>
    <property type="evidence" value="ECO:0007669"/>
    <property type="project" value="TreeGrafter"/>
</dbReference>
<evidence type="ECO:0000256" key="11">
    <source>
        <dbReference type="RuleBase" id="RU365058"/>
    </source>
</evidence>
<dbReference type="GO" id="GO:0016887">
    <property type="term" value="F:ATP hydrolysis activity"/>
    <property type="evidence" value="ECO:0007669"/>
    <property type="project" value="InterPro"/>
</dbReference>
<dbReference type="GO" id="GO:0046872">
    <property type="term" value="F:metal ion binding"/>
    <property type="evidence" value="ECO:0007669"/>
    <property type="project" value="UniProtKB-KW"/>
</dbReference>
<dbReference type="InterPro" id="IPR050311">
    <property type="entry name" value="ORC1/CDC6"/>
</dbReference>
<feature type="compositionally biased region" description="Basic residues" evidence="12">
    <location>
        <begin position="101"/>
        <end position="110"/>
    </location>
</feature>
<dbReference type="SUPFAM" id="SSF52540">
    <property type="entry name" value="P-loop containing nucleoside triphosphate hydrolases"/>
    <property type="match status" value="1"/>
</dbReference>
<dbReference type="GO" id="GO:0005664">
    <property type="term" value="C:nuclear origin of replication recognition complex"/>
    <property type="evidence" value="ECO:0007669"/>
    <property type="project" value="TreeGrafter"/>
</dbReference>
<comment type="similarity">
    <text evidence="2 11">Belongs to the ORC1 family.</text>
</comment>
<evidence type="ECO:0000256" key="6">
    <source>
        <dbReference type="ARBA" id="ARBA00022741"/>
    </source>
</evidence>
<dbReference type="FunFam" id="1.10.8.60:FF:000062">
    <property type="entry name" value="Origin recognition complex subunit 1"/>
    <property type="match status" value="1"/>
</dbReference>
<dbReference type="InterPro" id="IPR054425">
    <property type="entry name" value="Cdc6_ORC1-like_ATPase_lid"/>
</dbReference>
<keyword evidence="5" id="KW-0479">Metal-binding</keyword>
<dbReference type="Pfam" id="PF09079">
    <property type="entry name" value="WHD_Cdc6"/>
    <property type="match status" value="1"/>
</dbReference>
<comment type="subcellular location">
    <subcellularLocation>
        <location evidence="1 11">Nucleus</location>
    </subcellularLocation>
</comment>
<dbReference type="AlphaFoldDB" id="A0A8H7QUL8"/>
<evidence type="ECO:0000256" key="7">
    <source>
        <dbReference type="ARBA" id="ARBA00022840"/>
    </source>
</evidence>
<gene>
    <name evidence="14" type="ORF">INT46_010262</name>
</gene>
<keyword evidence="8" id="KW-0460">Magnesium</keyword>
<evidence type="ECO:0000256" key="4">
    <source>
        <dbReference type="ARBA" id="ARBA00022705"/>
    </source>
</evidence>
<reference evidence="14" key="1">
    <citation type="submission" date="2020-12" db="EMBL/GenBank/DDBJ databases">
        <title>Metabolic potential, ecology and presence of endohyphal bacteria is reflected in genomic diversity of Mucoromycotina.</title>
        <authorList>
            <person name="Muszewska A."/>
            <person name="Okrasinska A."/>
            <person name="Steczkiewicz K."/>
            <person name="Drgas O."/>
            <person name="Orlowska M."/>
            <person name="Perlinska-Lenart U."/>
            <person name="Aleksandrzak-Piekarczyk T."/>
            <person name="Szatraj K."/>
            <person name="Zielenkiewicz U."/>
            <person name="Pilsyk S."/>
            <person name="Malc E."/>
            <person name="Mieczkowski P."/>
            <person name="Kruszewska J.S."/>
            <person name="Biernat P."/>
            <person name="Pawlowska J."/>
        </authorList>
    </citation>
    <scope>NUCLEOTIDE SEQUENCE</scope>
    <source>
        <strain evidence="14">CBS 226.32</strain>
    </source>
</reference>
<feature type="domain" description="AAA+ ATPase" evidence="13">
    <location>
        <begin position="209"/>
        <end position="370"/>
    </location>
</feature>
<evidence type="ECO:0000256" key="8">
    <source>
        <dbReference type="ARBA" id="ARBA00022842"/>
    </source>
</evidence>
<proteinExistence type="inferred from homology"/>
<dbReference type="InterPro" id="IPR003959">
    <property type="entry name" value="ATPase_AAA_core"/>
</dbReference>
<evidence type="ECO:0000259" key="13">
    <source>
        <dbReference type="SMART" id="SM00382"/>
    </source>
</evidence>
<dbReference type="OrthoDB" id="1926878at2759"/>
<dbReference type="EMBL" id="JAEPRC010000368">
    <property type="protein sequence ID" value="KAG2199022.1"/>
    <property type="molecule type" value="Genomic_DNA"/>
</dbReference>
<dbReference type="Pfam" id="PF22606">
    <property type="entry name" value="Cdc6-ORC-like_ATPase_lid"/>
    <property type="match status" value="1"/>
</dbReference>
<evidence type="ECO:0000256" key="2">
    <source>
        <dbReference type="ARBA" id="ARBA00008398"/>
    </source>
</evidence>
<dbReference type="GO" id="GO:0005524">
    <property type="term" value="F:ATP binding"/>
    <property type="evidence" value="ECO:0007669"/>
    <property type="project" value="UniProtKB-KW"/>
</dbReference>
<dbReference type="Gene3D" id="1.10.8.60">
    <property type="match status" value="1"/>
</dbReference>
<dbReference type="SMART" id="SM00382">
    <property type="entry name" value="AAA"/>
    <property type="match status" value="1"/>
</dbReference>
<comment type="subunit">
    <text evidence="11">ORC is composed of six subunits.</text>
</comment>
<keyword evidence="10 11" id="KW-0539">Nucleus</keyword>
<evidence type="ECO:0000256" key="1">
    <source>
        <dbReference type="ARBA" id="ARBA00004123"/>
    </source>
</evidence>
<keyword evidence="7 11" id="KW-0067">ATP-binding</keyword>
<dbReference type="PANTHER" id="PTHR10763">
    <property type="entry name" value="CELL DIVISION CONTROL PROTEIN 6-RELATED"/>
    <property type="match status" value="1"/>
</dbReference>
<dbReference type="GO" id="GO:0006270">
    <property type="term" value="P:DNA replication initiation"/>
    <property type="evidence" value="ECO:0007669"/>
    <property type="project" value="TreeGrafter"/>
</dbReference>
<feature type="compositionally biased region" description="Acidic residues" evidence="12">
    <location>
        <begin position="52"/>
        <end position="96"/>
    </location>
</feature>
<evidence type="ECO:0000313" key="15">
    <source>
        <dbReference type="Proteomes" id="UP000650833"/>
    </source>
</evidence>
<name>A0A8H7QUL8_9FUNG</name>